<dbReference type="InterPro" id="IPR036938">
    <property type="entry name" value="PAP2/HPO_sf"/>
</dbReference>
<dbReference type="EMBL" id="CAEZUP010000131">
    <property type="protein sequence ID" value="CAB4624152.1"/>
    <property type="molecule type" value="Genomic_DNA"/>
</dbReference>
<dbReference type="Gene3D" id="1.20.144.10">
    <property type="entry name" value="Phosphatidic acid phosphatase type 2/haloperoxidase"/>
    <property type="match status" value="1"/>
</dbReference>
<dbReference type="AlphaFoldDB" id="A0A6J6II11"/>
<evidence type="ECO:0000256" key="2">
    <source>
        <dbReference type="SAM" id="Phobius"/>
    </source>
</evidence>
<feature type="transmembrane region" description="Helical" evidence="2">
    <location>
        <begin position="32"/>
        <end position="54"/>
    </location>
</feature>
<organism evidence="4">
    <name type="scientific">freshwater metagenome</name>
    <dbReference type="NCBI Taxonomy" id="449393"/>
    <lineage>
        <taxon>unclassified sequences</taxon>
        <taxon>metagenomes</taxon>
        <taxon>ecological metagenomes</taxon>
    </lineage>
</organism>
<gene>
    <name evidence="4" type="ORF">UFOPK1835_02027</name>
</gene>
<keyword evidence="2" id="KW-0472">Membrane</keyword>
<feature type="transmembrane region" description="Helical" evidence="2">
    <location>
        <begin position="187"/>
        <end position="211"/>
    </location>
</feature>
<dbReference type="SMART" id="SM00014">
    <property type="entry name" value="acidPPc"/>
    <property type="match status" value="1"/>
</dbReference>
<feature type="transmembrane region" description="Helical" evidence="2">
    <location>
        <begin position="217"/>
        <end position="237"/>
    </location>
</feature>
<dbReference type="PANTHER" id="PTHR14969:SF13">
    <property type="entry name" value="AT30094P"/>
    <property type="match status" value="1"/>
</dbReference>
<sequence>MTTTGAPHDDVIGSGDVARMNRWRQLPARSSAGRFALAGLASLAVGSVLAFFVATMETTMNSHDLPVNEWFRDLGLSSALLTSFAEGISWIGAGAQTVPVVLFVVVFLVVIKQWRWGLFLLISSQAGLVISHTLKDLVARDRPPWGIFDPTQTGTSFPSGHTFAGITAWIAMGIIALYLFPRPWSTILGVALIVIGVLNGPSRLILARHWITDVLGAWLLAGGWFLLIWSAFLRFWAPRSEPVPESVPDTVQPDTLELRDPQ</sequence>
<name>A0A6J6II11_9ZZZZ</name>
<dbReference type="InterPro" id="IPR000326">
    <property type="entry name" value="PAP2/HPO"/>
</dbReference>
<feature type="region of interest" description="Disordered" evidence="1">
    <location>
        <begin position="241"/>
        <end position="262"/>
    </location>
</feature>
<protein>
    <submittedName>
        <fullName evidence="4">Unannotated protein</fullName>
    </submittedName>
</protein>
<feature type="domain" description="Phosphatidic acid phosphatase type 2/haloperoxidase" evidence="3">
    <location>
        <begin position="116"/>
        <end position="229"/>
    </location>
</feature>
<accession>A0A6J6II11</accession>
<dbReference type="CDD" id="cd03392">
    <property type="entry name" value="PAP2_like_2"/>
    <property type="match status" value="1"/>
</dbReference>
<keyword evidence="2" id="KW-0812">Transmembrane</keyword>
<feature type="transmembrane region" description="Helical" evidence="2">
    <location>
        <begin position="88"/>
        <end position="109"/>
    </location>
</feature>
<dbReference type="PANTHER" id="PTHR14969">
    <property type="entry name" value="SPHINGOSINE-1-PHOSPHATE PHOSPHOHYDROLASE"/>
    <property type="match status" value="1"/>
</dbReference>
<dbReference type="Pfam" id="PF01569">
    <property type="entry name" value="PAP2"/>
    <property type="match status" value="1"/>
</dbReference>
<feature type="transmembrane region" description="Helical" evidence="2">
    <location>
        <begin position="162"/>
        <end position="180"/>
    </location>
</feature>
<keyword evidence="2" id="KW-1133">Transmembrane helix</keyword>
<reference evidence="4" key="1">
    <citation type="submission" date="2020-05" db="EMBL/GenBank/DDBJ databases">
        <authorList>
            <person name="Chiriac C."/>
            <person name="Salcher M."/>
            <person name="Ghai R."/>
            <person name="Kavagutti S V."/>
        </authorList>
    </citation>
    <scope>NUCLEOTIDE SEQUENCE</scope>
</reference>
<evidence type="ECO:0000259" key="3">
    <source>
        <dbReference type="SMART" id="SM00014"/>
    </source>
</evidence>
<dbReference type="SUPFAM" id="SSF48317">
    <property type="entry name" value="Acid phosphatase/Vanadium-dependent haloperoxidase"/>
    <property type="match status" value="1"/>
</dbReference>
<proteinExistence type="predicted"/>
<evidence type="ECO:0000313" key="4">
    <source>
        <dbReference type="EMBL" id="CAB4624152.1"/>
    </source>
</evidence>
<evidence type="ECO:0000256" key="1">
    <source>
        <dbReference type="SAM" id="MobiDB-lite"/>
    </source>
</evidence>